<dbReference type="FunFam" id="3.80.10.10:FF:000380">
    <property type="entry name" value="Putative inactive leucine-rich repeat receptor-like protein kinase"/>
    <property type="match status" value="1"/>
</dbReference>
<dbReference type="Pfam" id="PF07714">
    <property type="entry name" value="PK_Tyr_Ser-Thr"/>
    <property type="match status" value="1"/>
</dbReference>
<dbReference type="PROSITE" id="PS50011">
    <property type="entry name" value="PROTEIN_KINASE_DOM"/>
    <property type="match status" value="1"/>
</dbReference>
<sequence>MGYCGWLLLPCLLWSSLIVGSHQLQSSQTQVLLQLRKHLEFPNQLEIWNDHRIDFCYISSSAQANVSCQDNFVTELRIIGDKPSKIDNFVGLVIPNQTLSENFSMDSFVVTLARLTNLRVLSLVSLGIWGPLPDKIHRLSSLEYLDLSSNYLFGSVPPKISKMVKLQTLTLDDNFFNDTVPNWFDSLSNLKILRLKNNQLKGRFPSSVQRITTLTDLVLSSNEISGKLPNLDALSNLHLLDVSGNNLDSKLPSIPKGLVTVFLSNNSFSGEIPHQYSQLSQLQRLDMSFNELSGTPPASIFALPNITYLNLASNMLSGSLPNQLSCGSKLQFVDISNNSFTGGLPHCLRTESDDRVVKFGGNCLSIGLRHQRAASSCMAMPVKQKKSGGKIRYCPRGMSEQHLLHKVVQENSAAGLSSEILTGASRSFTLEELKEATKNFDNSAILGEGSYGKLYKGRLENGTQVAIRCLPSSKKYSFRNLKLRLDLLAKLRHPHLVCLLGHCIDNGGQDYRVNKVFLIFEYISNGNFQTYLYENSSGKVLDWSERLTVLIGVAKAVHFLHTGVIPGFFNNRLKTNNILLSDHGIAKLSDYGLSIISEEIANCGERGDGLESR</sequence>
<name>A0A6A6MDZ0_HEVBR</name>
<evidence type="ECO:0000313" key="11">
    <source>
        <dbReference type="Proteomes" id="UP000467840"/>
    </source>
</evidence>
<dbReference type="GO" id="GO:0005524">
    <property type="term" value="F:ATP binding"/>
    <property type="evidence" value="ECO:0007669"/>
    <property type="project" value="InterPro"/>
</dbReference>
<dbReference type="Pfam" id="PF23598">
    <property type="entry name" value="LRR_14"/>
    <property type="match status" value="1"/>
</dbReference>
<dbReference type="Gene3D" id="1.10.510.10">
    <property type="entry name" value="Transferase(Phosphotransferase) domain 1"/>
    <property type="match status" value="1"/>
</dbReference>
<evidence type="ECO:0000256" key="7">
    <source>
        <dbReference type="ARBA" id="ARBA00023180"/>
    </source>
</evidence>
<keyword evidence="5" id="KW-1133">Transmembrane helix</keyword>
<evidence type="ECO:0000256" key="5">
    <source>
        <dbReference type="ARBA" id="ARBA00022989"/>
    </source>
</evidence>
<dbReference type="InterPro" id="IPR055414">
    <property type="entry name" value="LRR_R13L4/SHOC2-like"/>
</dbReference>
<evidence type="ECO:0000259" key="9">
    <source>
        <dbReference type="PROSITE" id="PS50011"/>
    </source>
</evidence>
<evidence type="ECO:0000256" key="4">
    <source>
        <dbReference type="ARBA" id="ARBA00022737"/>
    </source>
</evidence>
<dbReference type="FunFam" id="3.80.10.10:FF:000155">
    <property type="entry name" value="Putative inactive leucine-rich repeat receptor-like protein kinase"/>
    <property type="match status" value="1"/>
</dbReference>
<dbReference type="SMART" id="SM00369">
    <property type="entry name" value="LRR_TYP"/>
    <property type="match status" value="5"/>
</dbReference>
<accession>A0A6A6MDZ0</accession>
<proteinExistence type="predicted"/>
<dbReference type="PANTHER" id="PTHR48056:SF61">
    <property type="entry name" value="PROTEIN KINASE DOMAIN-CONTAINING PROTEIN"/>
    <property type="match status" value="1"/>
</dbReference>
<dbReference type="SUPFAM" id="SSF56112">
    <property type="entry name" value="Protein kinase-like (PK-like)"/>
    <property type="match status" value="1"/>
</dbReference>
<keyword evidence="6" id="KW-0472">Membrane</keyword>
<dbReference type="PANTHER" id="PTHR48056">
    <property type="entry name" value="LRR RECEPTOR-LIKE SERINE/THREONINE-PROTEIN KINASE-RELATED"/>
    <property type="match status" value="1"/>
</dbReference>
<evidence type="ECO:0000256" key="8">
    <source>
        <dbReference type="SAM" id="SignalP"/>
    </source>
</evidence>
<dbReference type="GO" id="GO:0004674">
    <property type="term" value="F:protein serine/threonine kinase activity"/>
    <property type="evidence" value="ECO:0007669"/>
    <property type="project" value="UniProtKB-EC"/>
</dbReference>
<evidence type="ECO:0000256" key="2">
    <source>
        <dbReference type="ARBA" id="ARBA00022614"/>
    </source>
</evidence>
<evidence type="ECO:0000256" key="1">
    <source>
        <dbReference type="ARBA" id="ARBA00004167"/>
    </source>
</evidence>
<dbReference type="InterPro" id="IPR032675">
    <property type="entry name" value="LRR_dom_sf"/>
</dbReference>
<dbReference type="InterPro" id="IPR011009">
    <property type="entry name" value="Kinase-like_dom_sf"/>
</dbReference>
<dbReference type="InterPro" id="IPR003591">
    <property type="entry name" value="Leu-rich_rpt_typical-subtyp"/>
</dbReference>
<dbReference type="AlphaFoldDB" id="A0A6A6MDZ0"/>
<dbReference type="Proteomes" id="UP000467840">
    <property type="component" value="Chromosome 14"/>
</dbReference>
<feature type="signal peptide" evidence="8">
    <location>
        <begin position="1"/>
        <end position="23"/>
    </location>
</feature>
<evidence type="ECO:0000256" key="6">
    <source>
        <dbReference type="ARBA" id="ARBA00023136"/>
    </source>
</evidence>
<keyword evidence="4" id="KW-0677">Repeat</keyword>
<dbReference type="Gene3D" id="3.80.10.10">
    <property type="entry name" value="Ribonuclease Inhibitor"/>
    <property type="match status" value="2"/>
</dbReference>
<dbReference type="EMBL" id="JAAGAX010000006">
    <property type="protein sequence ID" value="KAF2311464.1"/>
    <property type="molecule type" value="Genomic_DNA"/>
</dbReference>
<comment type="subcellular location">
    <subcellularLocation>
        <location evidence="1">Membrane</location>
        <topology evidence="1">Single-pass membrane protein</topology>
    </subcellularLocation>
</comment>
<dbReference type="SUPFAM" id="SSF52058">
    <property type="entry name" value="L domain-like"/>
    <property type="match status" value="1"/>
</dbReference>
<feature type="domain" description="Protein kinase" evidence="9">
    <location>
        <begin position="440"/>
        <end position="613"/>
    </location>
</feature>
<keyword evidence="8" id="KW-0732">Signal</keyword>
<comment type="caution">
    <text evidence="10">The sequence shown here is derived from an EMBL/GenBank/DDBJ whole genome shotgun (WGS) entry which is preliminary data.</text>
</comment>
<evidence type="ECO:0000313" key="10">
    <source>
        <dbReference type="EMBL" id="KAF2311464.1"/>
    </source>
</evidence>
<feature type="chain" id="PRO_5025623876" description="Protein kinase domain-containing protein" evidence="8">
    <location>
        <begin position="24"/>
        <end position="613"/>
    </location>
</feature>
<keyword evidence="7" id="KW-0325">Glycoprotein</keyword>
<dbReference type="InterPro" id="IPR000719">
    <property type="entry name" value="Prot_kinase_dom"/>
</dbReference>
<dbReference type="InterPro" id="IPR001611">
    <property type="entry name" value="Leu-rich_rpt"/>
</dbReference>
<keyword evidence="2" id="KW-0433">Leucine-rich repeat</keyword>
<dbReference type="GO" id="GO:0033612">
    <property type="term" value="F:receptor serine/threonine kinase binding"/>
    <property type="evidence" value="ECO:0007669"/>
    <property type="project" value="TreeGrafter"/>
</dbReference>
<organism evidence="10 11">
    <name type="scientific">Hevea brasiliensis</name>
    <name type="common">Para rubber tree</name>
    <name type="synonym">Siphonia brasiliensis</name>
    <dbReference type="NCBI Taxonomy" id="3981"/>
    <lineage>
        <taxon>Eukaryota</taxon>
        <taxon>Viridiplantae</taxon>
        <taxon>Streptophyta</taxon>
        <taxon>Embryophyta</taxon>
        <taxon>Tracheophyta</taxon>
        <taxon>Spermatophyta</taxon>
        <taxon>Magnoliopsida</taxon>
        <taxon>eudicotyledons</taxon>
        <taxon>Gunneridae</taxon>
        <taxon>Pentapetalae</taxon>
        <taxon>rosids</taxon>
        <taxon>fabids</taxon>
        <taxon>Malpighiales</taxon>
        <taxon>Euphorbiaceae</taxon>
        <taxon>Crotonoideae</taxon>
        <taxon>Micrandreae</taxon>
        <taxon>Hevea</taxon>
    </lineage>
</organism>
<dbReference type="Pfam" id="PF00560">
    <property type="entry name" value="LRR_1"/>
    <property type="match status" value="1"/>
</dbReference>
<dbReference type="InterPro" id="IPR050647">
    <property type="entry name" value="Plant_LRR-RLKs"/>
</dbReference>
<dbReference type="GO" id="GO:0016020">
    <property type="term" value="C:membrane"/>
    <property type="evidence" value="ECO:0007669"/>
    <property type="project" value="UniProtKB-SubCell"/>
</dbReference>
<protein>
    <recommendedName>
        <fullName evidence="9">Protein kinase domain-containing protein</fullName>
    </recommendedName>
</protein>
<gene>
    <name evidence="10" type="ORF">GH714_024049</name>
</gene>
<dbReference type="InterPro" id="IPR001245">
    <property type="entry name" value="Ser-Thr/Tyr_kinase_cat_dom"/>
</dbReference>
<keyword evidence="3" id="KW-0812">Transmembrane</keyword>
<keyword evidence="11" id="KW-1185">Reference proteome</keyword>
<dbReference type="Gene3D" id="3.30.200.20">
    <property type="entry name" value="Phosphorylase Kinase, domain 1"/>
    <property type="match status" value="1"/>
</dbReference>
<dbReference type="PROSITE" id="PS51450">
    <property type="entry name" value="LRR"/>
    <property type="match status" value="1"/>
</dbReference>
<evidence type="ECO:0000256" key="3">
    <source>
        <dbReference type="ARBA" id="ARBA00022692"/>
    </source>
</evidence>
<reference evidence="10 11" key="1">
    <citation type="journal article" date="2020" name="Mol. Plant">
        <title>The Chromosome-Based Rubber Tree Genome Provides New Insights into Spurge Genome Evolution and Rubber Biosynthesis.</title>
        <authorList>
            <person name="Liu J."/>
            <person name="Shi C."/>
            <person name="Shi C.C."/>
            <person name="Li W."/>
            <person name="Zhang Q.J."/>
            <person name="Zhang Y."/>
            <person name="Li K."/>
            <person name="Lu H.F."/>
            <person name="Shi C."/>
            <person name="Zhu S.T."/>
            <person name="Xiao Z.Y."/>
            <person name="Nan H."/>
            <person name="Yue Y."/>
            <person name="Zhu X.G."/>
            <person name="Wu Y."/>
            <person name="Hong X.N."/>
            <person name="Fan G.Y."/>
            <person name="Tong Y."/>
            <person name="Zhang D."/>
            <person name="Mao C.L."/>
            <person name="Liu Y.L."/>
            <person name="Hao S.J."/>
            <person name="Liu W.Q."/>
            <person name="Lv M.Q."/>
            <person name="Zhang H.B."/>
            <person name="Liu Y."/>
            <person name="Hu-Tang G.R."/>
            <person name="Wang J.P."/>
            <person name="Wang J.H."/>
            <person name="Sun Y.H."/>
            <person name="Ni S.B."/>
            <person name="Chen W.B."/>
            <person name="Zhang X.C."/>
            <person name="Jiao Y.N."/>
            <person name="Eichler E.E."/>
            <person name="Li G.H."/>
            <person name="Liu X."/>
            <person name="Gao L.Z."/>
        </authorList>
    </citation>
    <scope>NUCLEOTIDE SEQUENCE [LARGE SCALE GENOMIC DNA]</scope>
    <source>
        <strain evidence="11">cv. GT1</strain>
        <tissue evidence="10">Leaf</tissue>
    </source>
</reference>